<dbReference type="PANTHER" id="PTHR43471">
    <property type="entry name" value="ABC TRANSPORTER PERMEASE"/>
    <property type="match status" value="1"/>
</dbReference>
<dbReference type="EMBL" id="CP001687">
    <property type="protein sequence ID" value="ACV12792.1"/>
    <property type="molecule type" value="Genomic_DNA"/>
</dbReference>
<evidence type="ECO:0000313" key="3">
    <source>
        <dbReference type="Proteomes" id="UP000002071"/>
    </source>
</evidence>
<feature type="transmembrane region" description="Helical" evidence="1">
    <location>
        <begin position="51"/>
        <end position="75"/>
    </location>
</feature>
<feature type="transmembrane region" description="Helical" evidence="1">
    <location>
        <begin position="20"/>
        <end position="39"/>
    </location>
</feature>
<feature type="transmembrane region" description="Helical" evidence="1">
    <location>
        <begin position="252"/>
        <end position="273"/>
    </location>
</feature>
<dbReference type="GO" id="GO:0140359">
    <property type="term" value="F:ABC-type transporter activity"/>
    <property type="evidence" value="ECO:0007669"/>
    <property type="project" value="InterPro"/>
</dbReference>
<keyword evidence="1" id="KW-0812">Transmembrane</keyword>
<name>C7NMK7_HALUD</name>
<dbReference type="GeneID" id="8384935"/>
<sequence>MRWLQIARKDFDDARRDRQLYYLLGILSLFALGIGYIVGDNPEFVSPGQTAMVLIPVFAILAPIVALTISQADIVGKRATGELSVLLSLPFSRRTIVLGSLVGRMAVMTVVLVAVFVLAPLVVSVRGAPVDPVALAGAFGMIWLLSLVFTAIALGISTFTRSTTLSAGGSFGVFLLFVMQLWTVIPSGVRYLLNGLTMPSGPQPEWAAVFVQLSPFAALRNLAQPVVSEIVGSFPLAAGEVGESLPWYHEPVFAAIVVLAWIVLPLAAGYWRFQTTDL</sequence>
<feature type="transmembrane region" description="Helical" evidence="1">
    <location>
        <begin position="96"/>
        <end position="123"/>
    </location>
</feature>
<evidence type="ECO:0000313" key="2">
    <source>
        <dbReference type="EMBL" id="ACV12792.1"/>
    </source>
</evidence>
<organism evidence="2 3">
    <name type="scientific">Halorhabdus utahensis (strain DSM 12940 / JCM 11049 / AX-2)</name>
    <dbReference type="NCBI Taxonomy" id="519442"/>
    <lineage>
        <taxon>Archaea</taxon>
        <taxon>Methanobacteriati</taxon>
        <taxon>Methanobacteriota</taxon>
        <taxon>Stenosarchaea group</taxon>
        <taxon>Halobacteria</taxon>
        <taxon>Halobacteriales</taxon>
        <taxon>Haloarculaceae</taxon>
        <taxon>Halorhabdus</taxon>
    </lineage>
</organism>
<dbReference type="RefSeq" id="WP_015790354.1">
    <property type="nucleotide sequence ID" value="NC_013158.1"/>
</dbReference>
<proteinExistence type="predicted"/>
<keyword evidence="3" id="KW-1185">Reference proteome</keyword>
<evidence type="ECO:0000256" key="1">
    <source>
        <dbReference type="SAM" id="Phobius"/>
    </source>
</evidence>
<accession>C7NMK7</accession>
<feature type="transmembrane region" description="Helical" evidence="1">
    <location>
        <begin position="171"/>
        <end position="193"/>
    </location>
</feature>
<dbReference type="STRING" id="519442.Huta_2630"/>
<dbReference type="AlphaFoldDB" id="C7NMK7"/>
<dbReference type="Proteomes" id="UP000002071">
    <property type="component" value="Chromosome"/>
</dbReference>
<keyword evidence="1" id="KW-1133">Transmembrane helix</keyword>
<dbReference type="eggNOG" id="arCOG02438">
    <property type="taxonomic scope" value="Archaea"/>
</dbReference>
<protein>
    <submittedName>
        <fullName evidence="2">ABC-2 type transporter</fullName>
    </submittedName>
</protein>
<keyword evidence="1" id="KW-0472">Membrane</keyword>
<dbReference type="Pfam" id="PF12679">
    <property type="entry name" value="ABC2_membrane_2"/>
    <property type="match status" value="1"/>
</dbReference>
<gene>
    <name evidence="2" type="ordered locus">Huta_2630</name>
</gene>
<dbReference type="GO" id="GO:0005886">
    <property type="term" value="C:plasma membrane"/>
    <property type="evidence" value="ECO:0007669"/>
    <property type="project" value="UniProtKB-SubCell"/>
</dbReference>
<reference evidence="2 3" key="1">
    <citation type="journal article" date="2009" name="Stand. Genomic Sci.">
        <title>Complete genome sequence of Halorhabdus utahensis type strain (AX-2).</title>
        <authorList>
            <person name="Anderson I."/>
            <person name="Tindall B.J."/>
            <person name="Pomrenke H."/>
            <person name="Goker M."/>
            <person name="Lapidus A."/>
            <person name="Nolan M."/>
            <person name="Copeland A."/>
            <person name="Glavina Del Rio T."/>
            <person name="Chen F."/>
            <person name="Tice H."/>
            <person name="Cheng J.F."/>
            <person name="Lucas S."/>
            <person name="Chertkov O."/>
            <person name="Bruce D."/>
            <person name="Brettin T."/>
            <person name="Detter J.C."/>
            <person name="Han C."/>
            <person name="Goodwin L."/>
            <person name="Land M."/>
            <person name="Hauser L."/>
            <person name="Chang Y.J."/>
            <person name="Jeffries C.D."/>
            <person name="Pitluck S."/>
            <person name="Pati A."/>
            <person name="Mavromatis K."/>
            <person name="Ivanova N."/>
            <person name="Ovchinnikova G."/>
            <person name="Chen A."/>
            <person name="Palaniappan K."/>
            <person name="Chain P."/>
            <person name="Rohde M."/>
            <person name="Bristow J."/>
            <person name="Eisen J.A."/>
            <person name="Markowitz V."/>
            <person name="Hugenholtz P."/>
            <person name="Kyrpides N.C."/>
            <person name="Klenk H.P."/>
        </authorList>
    </citation>
    <scope>NUCLEOTIDE SEQUENCE [LARGE SCALE GENOMIC DNA]</scope>
    <source>
        <strain evidence="3">DSM 12940 / JCM 11049 / AX-2</strain>
    </source>
</reference>
<feature type="transmembrane region" description="Helical" evidence="1">
    <location>
        <begin position="135"/>
        <end position="159"/>
    </location>
</feature>
<dbReference type="HOGENOM" id="CLU_071765_0_1_2"/>
<dbReference type="KEGG" id="hut:Huta_2630"/>
<dbReference type="OrthoDB" id="86287at2157"/>